<evidence type="ECO:0000256" key="5">
    <source>
        <dbReference type="ARBA" id="ARBA00022730"/>
    </source>
</evidence>
<dbReference type="AlphaFoldDB" id="A0A6A6JZS5"/>
<dbReference type="Pfam" id="PF00163">
    <property type="entry name" value="Ribosomal_S4"/>
    <property type="match status" value="1"/>
</dbReference>
<evidence type="ECO:0000256" key="12">
    <source>
        <dbReference type="PROSITE-ProRule" id="PRU00182"/>
    </source>
</evidence>
<dbReference type="SMART" id="SM01390">
    <property type="entry name" value="Ribosomal_S4"/>
    <property type="match status" value="1"/>
</dbReference>
<feature type="domain" description="Small ribosomal subunit protein uS4 N-terminal" evidence="15">
    <location>
        <begin position="83"/>
        <end position="169"/>
    </location>
</feature>
<evidence type="ECO:0000259" key="15">
    <source>
        <dbReference type="SMART" id="SM01390"/>
    </source>
</evidence>
<dbReference type="InterPro" id="IPR001912">
    <property type="entry name" value="Ribosomal_uS4_N"/>
</dbReference>
<dbReference type="PANTHER" id="PTHR11831:SF4">
    <property type="entry name" value="SMALL RIBOSOMAL SUBUNIT PROTEIN US4M"/>
    <property type="match status" value="1"/>
</dbReference>
<organism evidence="16 17">
    <name type="scientific">Hevea brasiliensis</name>
    <name type="common">Para rubber tree</name>
    <name type="synonym">Siphonia brasiliensis</name>
    <dbReference type="NCBI Taxonomy" id="3981"/>
    <lineage>
        <taxon>Eukaryota</taxon>
        <taxon>Viridiplantae</taxon>
        <taxon>Streptophyta</taxon>
        <taxon>Embryophyta</taxon>
        <taxon>Tracheophyta</taxon>
        <taxon>Spermatophyta</taxon>
        <taxon>Magnoliopsida</taxon>
        <taxon>eudicotyledons</taxon>
        <taxon>Gunneridae</taxon>
        <taxon>Pentapetalae</taxon>
        <taxon>rosids</taxon>
        <taxon>fabids</taxon>
        <taxon>Malpighiales</taxon>
        <taxon>Euphorbiaceae</taxon>
        <taxon>Crotonoideae</taxon>
        <taxon>Micrandreae</taxon>
        <taxon>Hevea</taxon>
    </lineage>
</organism>
<dbReference type="InterPro" id="IPR002942">
    <property type="entry name" value="S4_RNA-bd"/>
</dbReference>
<feature type="domain" description="RNA-binding S4" evidence="14">
    <location>
        <begin position="170"/>
        <end position="234"/>
    </location>
</feature>
<dbReference type="Proteomes" id="UP000467840">
    <property type="component" value="Unassembled WGS sequence"/>
</dbReference>
<evidence type="ECO:0000313" key="16">
    <source>
        <dbReference type="EMBL" id="KAF2281734.1"/>
    </source>
</evidence>
<accession>A0A6A6JZS5</accession>
<dbReference type="InterPro" id="IPR022801">
    <property type="entry name" value="Ribosomal_uS4"/>
</dbReference>
<keyword evidence="6 12" id="KW-0694">RNA-binding</keyword>
<dbReference type="Gene3D" id="1.10.1050.10">
    <property type="entry name" value="Ribosomal Protein S4 Delta 41, Chain A, domain 1"/>
    <property type="match status" value="1"/>
</dbReference>
<protein>
    <recommendedName>
        <fullName evidence="10">Small ribosomal subunit protein uS4c</fullName>
    </recommendedName>
    <alternativeName>
        <fullName evidence="11">30S ribosomal protein S4, chloroplastic</fullName>
    </alternativeName>
</protein>
<evidence type="ECO:0000256" key="3">
    <source>
        <dbReference type="ARBA" id="ARBA00004474"/>
    </source>
</evidence>
<name>A0A6A6JZS5_HEVBR</name>
<dbReference type="SMART" id="SM00363">
    <property type="entry name" value="S4"/>
    <property type="match status" value="1"/>
</dbReference>
<evidence type="ECO:0000256" key="11">
    <source>
        <dbReference type="ARBA" id="ARBA00035533"/>
    </source>
</evidence>
<dbReference type="Gene3D" id="3.10.290.10">
    <property type="entry name" value="RNA-binding S4 domain"/>
    <property type="match status" value="1"/>
</dbReference>
<gene>
    <name evidence="16" type="ORF">GH714_042558</name>
</gene>
<comment type="similarity">
    <text evidence="4 13">Belongs to the universal ribosomal protein uS4 family.</text>
</comment>
<dbReference type="GO" id="GO:0006412">
    <property type="term" value="P:translation"/>
    <property type="evidence" value="ECO:0007669"/>
    <property type="project" value="InterPro"/>
</dbReference>
<evidence type="ECO:0000256" key="13">
    <source>
        <dbReference type="RuleBase" id="RU003699"/>
    </source>
</evidence>
<dbReference type="Pfam" id="PF01479">
    <property type="entry name" value="S4"/>
    <property type="match status" value="1"/>
</dbReference>
<dbReference type="PROSITE" id="PS50889">
    <property type="entry name" value="S4"/>
    <property type="match status" value="1"/>
</dbReference>
<dbReference type="HAMAP" id="MF_01306_B">
    <property type="entry name" value="Ribosomal_uS4_B"/>
    <property type="match status" value="1"/>
</dbReference>
<dbReference type="InterPro" id="IPR036986">
    <property type="entry name" value="S4_RNA-bd_sf"/>
</dbReference>
<comment type="function">
    <text evidence="2">One of the primary rRNA binding proteins, it binds directly to 16S rRNA where it nucleates assembly of the body of the 30S subunit.</text>
</comment>
<dbReference type="GO" id="GO:0009536">
    <property type="term" value="C:plastid"/>
    <property type="evidence" value="ECO:0007669"/>
    <property type="project" value="UniProtKB-SubCell"/>
</dbReference>
<evidence type="ECO:0000256" key="8">
    <source>
        <dbReference type="ARBA" id="ARBA00023274"/>
    </source>
</evidence>
<keyword evidence="7 13" id="KW-0689">Ribosomal protein</keyword>
<reference evidence="16 17" key="1">
    <citation type="journal article" date="2020" name="Mol. Plant">
        <title>The Chromosome-Based Rubber Tree Genome Provides New Insights into Spurge Genome Evolution and Rubber Biosynthesis.</title>
        <authorList>
            <person name="Liu J."/>
            <person name="Shi C."/>
            <person name="Shi C.C."/>
            <person name="Li W."/>
            <person name="Zhang Q.J."/>
            <person name="Zhang Y."/>
            <person name="Li K."/>
            <person name="Lu H.F."/>
            <person name="Shi C."/>
            <person name="Zhu S.T."/>
            <person name="Xiao Z.Y."/>
            <person name="Nan H."/>
            <person name="Yue Y."/>
            <person name="Zhu X.G."/>
            <person name="Wu Y."/>
            <person name="Hong X.N."/>
            <person name="Fan G.Y."/>
            <person name="Tong Y."/>
            <person name="Zhang D."/>
            <person name="Mao C.L."/>
            <person name="Liu Y.L."/>
            <person name="Hao S.J."/>
            <person name="Liu W.Q."/>
            <person name="Lv M.Q."/>
            <person name="Zhang H.B."/>
            <person name="Liu Y."/>
            <person name="Hu-Tang G.R."/>
            <person name="Wang J.P."/>
            <person name="Wang J.H."/>
            <person name="Sun Y.H."/>
            <person name="Ni S.B."/>
            <person name="Chen W.B."/>
            <person name="Zhang X.C."/>
            <person name="Jiao Y.N."/>
            <person name="Eichler E.E."/>
            <person name="Li G.H."/>
            <person name="Liu X."/>
            <person name="Gao L.Z."/>
        </authorList>
    </citation>
    <scope>NUCLEOTIDE SEQUENCE [LARGE SCALE GENOMIC DNA]</scope>
    <source>
        <strain evidence="17">cv. GT1</strain>
        <tissue evidence="16">Leaf</tissue>
    </source>
</reference>
<evidence type="ECO:0000313" key="17">
    <source>
        <dbReference type="Proteomes" id="UP000467840"/>
    </source>
</evidence>
<proteinExistence type="inferred from homology"/>
<keyword evidence="5 12" id="KW-0699">rRNA-binding</keyword>
<dbReference type="GO" id="GO:0015935">
    <property type="term" value="C:small ribosomal subunit"/>
    <property type="evidence" value="ECO:0007669"/>
    <property type="project" value="InterPro"/>
</dbReference>
<dbReference type="PANTHER" id="PTHR11831">
    <property type="entry name" value="30S 40S RIBOSOMAL PROTEIN"/>
    <property type="match status" value="1"/>
</dbReference>
<sequence length="281" mass="31000">MCGTTACLPVLPNVANPDFKTSPAQPLQMFFTGLKDIIVTGATVQDKLSILLCLGFSGVVGKNSSTRCVLAHGHAGYIVAVVERKYRASRRLGVNLWGRSKDPVATRNYPPGQHGSMGYKKLSSFGRQFAAHQKFKCYYAMSSKQLRNTFLRAYNRKGDTGDNLVGALESRLAVVVYSAGFVPTIFSARQLVSHKHVTVNGKVVNIPSFLVKPGDVVQIRERATELPMVLAAIQSQERRVPDHLEVDTAQRSARYIRVPKHCEVPYPSNMEVNLVVEFYSG</sequence>
<dbReference type="EMBL" id="JAAGAX010000511">
    <property type="protein sequence ID" value="KAF2281734.1"/>
    <property type="molecule type" value="Genomic_DNA"/>
</dbReference>
<dbReference type="GO" id="GO:0003735">
    <property type="term" value="F:structural constituent of ribosome"/>
    <property type="evidence" value="ECO:0007669"/>
    <property type="project" value="InterPro"/>
</dbReference>
<evidence type="ECO:0000259" key="14">
    <source>
        <dbReference type="SMART" id="SM00363"/>
    </source>
</evidence>
<evidence type="ECO:0000256" key="7">
    <source>
        <dbReference type="ARBA" id="ARBA00022980"/>
    </source>
</evidence>
<keyword evidence="8 13" id="KW-0687">Ribonucleoprotein</keyword>
<evidence type="ECO:0000256" key="4">
    <source>
        <dbReference type="ARBA" id="ARBA00007465"/>
    </source>
</evidence>
<evidence type="ECO:0000256" key="1">
    <source>
        <dbReference type="ARBA" id="ARBA00003004"/>
    </source>
</evidence>
<evidence type="ECO:0000256" key="2">
    <source>
        <dbReference type="ARBA" id="ARBA00003866"/>
    </source>
</evidence>
<dbReference type="GO" id="GO:0019843">
    <property type="term" value="F:rRNA binding"/>
    <property type="evidence" value="ECO:0007669"/>
    <property type="project" value="UniProtKB-KW"/>
</dbReference>
<dbReference type="NCBIfam" id="NF003717">
    <property type="entry name" value="PRK05327.1"/>
    <property type="match status" value="1"/>
</dbReference>
<dbReference type="GO" id="GO:0042274">
    <property type="term" value="P:ribosomal small subunit biogenesis"/>
    <property type="evidence" value="ECO:0007669"/>
    <property type="project" value="TreeGrafter"/>
</dbReference>
<dbReference type="InterPro" id="IPR018079">
    <property type="entry name" value="Ribosomal_uS4_CS"/>
</dbReference>
<comment type="subunit">
    <text evidence="9">Part of the 30S ribosomal subunit. Contacts protein S5. The interaction surface between S4 and S5 is involved in control of translational fidelity.</text>
</comment>
<dbReference type="FunFam" id="3.10.290.10:FF:000001">
    <property type="entry name" value="30S ribosomal protein S4"/>
    <property type="match status" value="1"/>
</dbReference>
<keyword evidence="17" id="KW-1185">Reference proteome</keyword>
<dbReference type="PROSITE" id="PS00632">
    <property type="entry name" value="RIBOSOMAL_S4"/>
    <property type="match status" value="1"/>
</dbReference>
<comment type="function">
    <text evidence="1">With S5 and S12 plays an important role in translational accuracy.</text>
</comment>
<comment type="subcellular location">
    <subcellularLocation>
        <location evidence="3">Plastid</location>
    </subcellularLocation>
</comment>
<comment type="caution">
    <text evidence="16">The sequence shown here is derived from an EMBL/GenBank/DDBJ whole genome shotgun (WGS) entry which is preliminary data.</text>
</comment>
<dbReference type="NCBIfam" id="TIGR01017">
    <property type="entry name" value="rpsD_bact"/>
    <property type="match status" value="1"/>
</dbReference>
<dbReference type="InterPro" id="IPR005709">
    <property type="entry name" value="Ribosomal_uS4_bac-type"/>
</dbReference>
<dbReference type="CDD" id="cd00165">
    <property type="entry name" value="S4"/>
    <property type="match status" value="1"/>
</dbReference>
<dbReference type="SUPFAM" id="SSF55174">
    <property type="entry name" value="Alpha-L RNA-binding motif"/>
    <property type="match status" value="1"/>
</dbReference>
<evidence type="ECO:0000256" key="9">
    <source>
        <dbReference type="ARBA" id="ARBA00025813"/>
    </source>
</evidence>
<evidence type="ECO:0000256" key="6">
    <source>
        <dbReference type="ARBA" id="ARBA00022884"/>
    </source>
</evidence>
<evidence type="ECO:0000256" key="10">
    <source>
        <dbReference type="ARBA" id="ARBA00035158"/>
    </source>
</evidence>